<dbReference type="InterPro" id="IPR004143">
    <property type="entry name" value="BPL_LPL_catalytic"/>
</dbReference>
<dbReference type="GO" id="GO:0004077">
    <property type="term" value="F:biotin--[biotin carboxyl-carrier protein] ligase activity"/>
    <property type="evidence" value="ECO:0007669"/>
    <property type="project" value="UniProtKB-EC"/>
</dbReference>
<dbReference type="SUPFAM" id="SSF50037">
    <property type="entry name" value="C-terminal domain of transcriptional repressors"/>
    <property type="match status" value="1"/>
</dbReference>
<protein>
    <recommendedName>
        <fullName evidence="5">biotin--[biotin carboxyl-carrier protein] ligase</fullName>
        <ecNumber evidence="5">6.3.4.15</ecNumber>
    </recommendedName>
</protein>
<gene>
    <name evidence="7" type="ORF">H0B56_21095</name>
</gene>
<dbReference type="RefSeq" id="WP_180894840.1">
    <property type="nucleotide sequence ID" value="NZ_JACCKD010000009.1"/>
</dbReference>
<dbReference type="CDD" id="cd16442">
    <property type="entry name" value="BPL"/>
    <property type="match status" value="1"/>
</dbReference>
<dbReference type="NCBIfam" id="TIGR00121">
    <property type="entry name" value="birA_ligase"/>
    <property type="match status" value="1"/>
</dbReference>
<evidence type="ECO:0000256" key="3">
    <source>
        <dbReference type="ARBA" id="ARBA00022840"/>
    </source>
</evidence>
<dbReference type="GO" id="GO:0005524">
    <property type="term" value="F:ATP binding"/>
    <property type="evidence" value="ECO:0007669"/>
    <property type="project" value="UniProtKB-KW"/>
</dbReference>
<evidence type="ECO:0000256" key="1">
    <source>
        <dbReference type="ARBA" id="ARBA00022598"/>
    </source>
</evidence>
<comment type="caution">
    <text evidence="7">The sequence shown here is derived from an EMBL/GenBank/DDBJ whole genome shotgun (WGS) entry which is preliminary data.</text>
</comment>
<dbReference type="Gene3D" id="3.30.930.10">
    <property type="entry name" value="Bira Bifunctional Protein, Domain 2"/>
    <property type="match status" value="1"/>
</dbReference>
<evidence type="ECO:0000313" key="8">
    <source>
        <dbReference type="Proteomes" id="UP000582974"/>
    </source>
</evidence>
<dbReference type="PROSITE" id="PS51733">
    <property type="entry name" value="BPL_LPL_CATALYTIC"/>
    <property type="match status" value="1"/>
</dbReference>
<dbReference type="GO" id="GO:0005737">
    <property type="term" value="C:cytoplasm"/>
    <property type="evidence" value="ECO:0007669"/>
    <property type="project" value="TreeGrafter"/>
</dbReference>
<sequence length="281" mass="29068">MTAPDTALDGERLRTQLASPNGPYAAVEVVDSTGSTNADLREAAARGAADLTVRIAGEQTAGAGRHSRTWTSPAGCGVYLSVLLRPAGVPVRNLSSIALVAGLAVLDVAREAGVSAHLKWPNDVLVGNAEAEGKCAGILSEMVPEADPAHPAVVLGIGVNVHPVPDVAPGPGALPATSLDEHGARVTGRTDVAITLLRALADRERRWRVSSGDIDDAGMHSEYRMHCRTLGEPVEVTLPDGAVLSGRAGDVDPIGQLLVDSADGTRHTVVAGDVVHLRRRT</sequence>
<dbReference type="Pfam" id="PF02237">
    <property type="entry name" value="BPL_C"/>
    <property type="match status" value="1"/>
</dbReference>
<dbReference type="PANTHER" id="PTHR12835:SF5">
    <property type="entry name" value="BIOTIN--PROTEIN LIGASE"/>
    <property type="match status" value="1"/>
</dbReference>
<keyword evidence="1 7" id="KW-0436">Ligase</keyword>
<name>A0A838AFH3_9PSEU</name>
<dbReference type="AlphaFoldDB" id="A0A838AFH3"/>
<evidence type="ECO:0000256" key="2">
    <source>
        <dbReference type="ARBA" id="ARBA00022741"/>
    </source>
</evidence>
<organism evidence="7 8">
    <name type="scientific">Haloechinothrix aidingensis</name>
    <dbReference type="NCBI Taxonomy" id="2752311"/>
    <lineage>
        <taxon>Bacteria</taxon>
        <taxon>Bacillati</taxon>
        <taxon>Actinomycetota</taxon>
        <taxon>Actinomycetes</taxon>
        <taxon>Pseudonocardiales</taxon>
        <taxon>Pseudonocardiaceae</taxon>
        <taxon>Haloechinothrix</taxon>
    </lineage>
</organism>
<keyword evidence="8" id="KW-1185">Reference proteome</keyword>
<dbReference type="SUPFAM" id="SSF55681">
    <property type="entry name" value="Class II aaRS and biotin synthetases"/>
    <property type="match status" value="1"/>
</dbReference>
<dbReference type="InterPro" id="IPR003142">
    <property type="entry name" value="BPL_C"/>
</dbReference>
<keyword evidence="2" id="KW-0547">Nucleotide-binding</keyword>
<proteinExistence type="predicted"/>
<evidence type="ECO:0000259" key="6">
    <source>
        <dbReference type="PROSITE" id="PS51733"/>
    </source>
</evidence>
<dbReference type="InterPro" id="IPR004408">
    <property type="entry name" value="Biotin_CoA_COase_ligase"/>
</dbReference>
<evidence type="ECO:0000256" key="4">
    <source>
        <dbReference type="ARBA" id="ARBA00023267"/>
    </source>
</evidence>
<keyword evidence="3" id="KW-0067">ATP-binding</keyword>
<accession>A0A838AFH3</accession>
<dbReference type="Pfam" id="PF03099">
    <property type="entry name" value="BPL_LplA_LipB"/>
    <property type="match status" value="1"/>
</dbReference>
<dbReference type="EMBL" id="JACCKD010000009">
    <property type="protein sequence ID" value="MBA0128049.1"/>
    <property type="molecule type" value="Genomic_DNA"/>
</dbReference>
<dbReference type="InterPro" id="IPR008988">
    <property type="entry name" value="Transcriptional_repressor_C"/>
</dbReference>
<reference evidence="7 8" key="1">
    <citation type="submission" date="2020-07" db="EMBL/GenBank/DDBJ databases">
        <title>Genome of Haloechinothrix sp.</title>
        <authorList>
            <person name="Tang S.-K."/>
            <person name="Yang L."/>
            <person name="Zhu W.-Y."/>
        </authorList>
    </citation>
    <scope>NUCLEOTIDE SEQUENCE [LARGE SCALE GENOMIC DNA]</scope>
    <source>
        <strain evidence="7 8">YIM 98757</strain>
    </source>
</reference>
<dbReference type="Gene3D" id="2.30.30.100">
    <property type="match status" value="1"/>
</dbReference>
<evidence type="ECO:0000313" key="7">
    <source>
        <dbReference type="EMBL" id="MBA0128049.1"/>
    </source>
</evidence>
<dbReference type="EC" id="6.3.4.15" evidence="5"/>
<dbReference type="InterPro" id="IPR045864">
    <property type="entry name" value="aa-tRNA-synth_II/BPL/LPL"/>
</dbReference>
<keyword evidence="4" id="KW-0092">Biotin</keyword>
<evidence type="ECO:0000256" key="5">
    <source>
        <dbReference type="ARBA" id="ARBA00024227"/>
    </source>
</evidence>
<feature type="domain" description="BPL/LPL catalytic" evidence="6">
    <location>
        <begin position="7"/>
        <end position="208"/>
    </location>
</feature>
<dbReference type="Proteomes" id="UP000582974">
    <property type="component" value="Unassembled WGS sequence"/>
</dbReference>
<dbReference type="PANTHER" id="PTHR12835">
    <property type="entry name" value="BIOTIN PROTEIN LIGASE"/>
    <property type="match status" value="1"/>
</dbReference>